<keyword evidence="4" id="KW-0862">Zinc</keyword>
<comment type="cofactor">
    <cofactor evidence="1">
        <name>Zn(2+)</name>
        <dbReference type="ChEBI" id="CHEBI:29105"/>
    </cofactor>
</comment>
<dbReference type="InterPro" id="IPR055438">
    <property type="entry name" value="AstE_AspA_cat"/>
</dbReference>
<dbReference type="PANTHER" id="PTHR37326:SF1">
    <property type="entry name" value="BLL3975 PROTEIN"/>
    <property type="match status" value="1"/>
</dbReference>
<evidence type="ECO:0000256" key="2">
    <source>
        <dbReference type="ARBA" id="ARBA00022723"/>
    </source>
</evidence>
<organism evidence="6 7">
    <name type="scientific">Hydrogenophaga bisanensis</name>
    <dbReference type="NCBI Taxonomy" id="439611"/>
    <lineage>
        <taxon>Bacteria</taxon>
        <taxon>Pseudomonadati</taxon>
        <taxon>Pseudomonadota</taxon>
        <taxon>Betaproteobacteria</taxon>
        <taxon>Burkholderiales</taxon>
        <taxon>Comamonadaceae</taxon>
        <taxon>Hydrogenophaga</taxon>
    </lineage>
</organism>
<dbReference type="EMBL" id="JBHTBX010000010">
    <property type="protein sequence ID" value="MFC7435818.1"/>
    <property type="molecule type" value="Genomic_DNA"/>
</dbReference>
<dbReference type="PANTHER" id="PTHR37326">
    <property type="entry name" value="BLL3975 PROTEIN"/>
    <property type="match status" value="1"/>
</dbReference>
<dbReference type="CDD" id="cd06250">
    <property type="entry name" value="M14_PaAOTO_like"/>
    <property type="match status" value="1"/>
</dbReference>
<evidence type="ECO:0000313" key="6">
    <source>
        <dbReference type="EMBL" id="MFC7435818.1"/>
    </source>
</evidence>
<feature type="domain" description="Succinylglutamate desuccinylase/Aspartoacylase catalytic" evidence="5">
    <location>
        <begin position="31"/>
        <end position="109"/>
    </location>
</feature>
<reference evidence="7" key="1">
    <citation type="journal article" date="2019" name="Int. J. Syst. Evol. Microbiol.">
        <title>The Global Catalogue of Microorganisms (GCM) 10K type strain sequencing project: providing services to taxonomists for standard genome sequencing and annotation.</title>
        <authorList>
            <consortium name="The Broad Institute Genomics Platform"/>
            <consortium name="The Broad Institute Genome Sequencing Center for Infectious Disease"/>
            <person name="Wu L."/>
            <person name="Ma J."/>
        </authorList>
    </citation>
    <scope>NUCLEOTIDE SEQUENCE [LARGE SCALE GENOMIC DNA]</scope>
    <source>
        <strain evidence="7">CCUG 54518</strain>
    </source>
</reference>
<keyword evidence="2" id="KW-0479">Metal-binding</keyword>
<evidence type="ECO:0000259" key="5">
    <source>
        <dbReference type="Pfam" id="PF24827"/>
    </source>
</evidence>
<name>A0ABW2RCH6_9BURK</name>
<dbReference type="InterPro" id="IPR053138">
    <property type="entry name" value="N-alpha-Ac-DABA_deacetylase"/>
</dbReference>
<keyword evidence="3" id="KW-0378">Hydrolase</keyword>
<protein>
    <submittedName>
        <fullName evidence="6">M14 family metallopeptidase</fullName>
    </submittedName>
</protein>
<dbReference type="Pfam" id="PF24827">
    <property type="entry name" value="AstE_AspA_cat"/>
    <property type="match status" value="1"/>
</dbReference>
<dbReference type="RefSeq" id="WP_382259025.1">
    <property type="nucleotide sequence ID" value="NZ_JBHTBX010000010.1"/>
</dbReference>
<dbReference type="Gene3D" id="3.40.630.10">
    <property type="entry name" value="Zn peptidases"/>
    <property type="match status" value="1"/>
</dbReference>
<evidence type="ECO:0000313" key="7">
    <source>
        <dbReference type="Proteomes" id="UP001596495"/>
    </source>
</evidence>
<accession>A0ABW2RCH6</accession>
<keyword evidence="7" id="KW-1185">Reference proteome</keyword>
<dbReference type="SUPFAM" id="SSF53187">
    <property type="entry name" value="Zn-dependent exopeptidases"/>
    <property type="match status" value="1"/>
</dbReference>
<dbReference type="Proteomes" id="UP001596495">
    <property type="component" value="Unassembled WGS sequence"/>
</dbReference>
<sequence length="378" mass="40844">MRRVEHELLSPSLGSRKNLVSFHYGTPGARPKVYIQASLHAEELPGMLVAHHLRSLLDRAEAAGALAGEVVLVPAANPIGLGQRIDHHAQGRFEFDTSENFNRHYPDLADAVWATLSPRLGGDPQKNVALVREAVGAWLQDWQPQTELQSLRRQLLILAHDADVVLDLHCDCEAVLHLYSEDACWPPLEPLARLLQAKAVLLARESGGGPFDERLSGLWWQLRDRMVASGMPGALEQGCASTTIELRGETDVRHEFAEQDAAAILGYLVHLGVVLGDRPALPPLPCSPTPLSGSQTLRSPVPGVLALLTKPGEVVQAGQVVAEVIDPTAEDQSRVWPVCAEVTGVLYATVRERYLHAGGEIGKIAGATPFRTGDLLGA</sequence>
<evidence type="ECO:0000256" key="4">
    <source>
        <dbReference type="ARBA" id="ARBA00022833"/>
    </source>
</evidence>
<evidence type="ECO:0000256" key="1">
    <source>
        <dbReference type="ARBA" id="ARBA00001947"/>
    </source>
</evidence>
<evidence type="ECO:0000256" key="3">
    <source>
        <dbReference type="ARBA" id="ARBA00022801"/>
    </source>
</evidence>
<comment type="caution">
    <text evidence="6">The sequence shown here is derived from an EMBL/GenBank/DDBJ whole genome shotgun (WGS) entry which is preliminary data.</text>
</comment>
<proteinExistence type="predicted"/>
<gene>
    <name evidence="6" type="ORF">ACFQNJ_14980</name>
</gene>